<evidence type="ECO:0000256" key="2">
    <source>
        <dbReference type="ARBA" id="ARBA00022801"/>
    </source>
</evidence>
<evidence type="ECO:0000256" key="3">
    <source>
        <dbReference type="ARBA" id="ARBA00022833"/>
    </source>
</evidence>
<dbReference type="FunFam" id="3.20.20.140:FF:000014">
    <property type="entry name" value="5-methylthioadenosine/S-adenosylhomocysteine deaminase"/>
    <property type="match status" value="1"/>
</dbReference>
<dbReference type="Gene3D" id="3.20.20.140">
    <property type="entry name" value="Metal-dependent hydrolases"/>
    <property type="match status" value="1"/>
</dbReference>
<evidence type="ECO:0000259" key="4">
    <source>
        <dbReference type="Pfam" id="PF01979"/>
    </source>
</evidence>
<dbReference type="EMBL" id="FMYU01000013">
    <property type="protein sequence ID" value="SDC95652.1"/>
    <property type="molecule type" value="Genomic_DNA"/>
</dbReference>
<keyword evidence="2" id="KW-0378">Hydrolase</keyword>
<dbReference type="SUPFAM" id="SSF51338">
    <property type="entry name" value="Composite domain of metallo-dependent hydrolases"/>
    <property type="match status" value="1"/>
</dbReference>
<dbReference type="Proteomes" id="UP000199411">
    <property type="component" value="Unassembled WGS sequence"/>
</dbReference>
<dbReference type="OrthoDB" id="9807210at2"/>
<sequence>MILIKNALNLDGFRTSILIEENRILKVQSDIKVDLPPDTIIIDASDKLAVSGFFNAHTHAAMTLFRGYQDDLSLQDWLDKIFKLEAKYVDKHMVYWCSKLACLEMVSCGTTGFMDMYFFEDEVAQSALDVGLRVVIGEGLLSFETPFCASFKEGLKKTLQLKEKYKNNPKVKVSFAPHSLYTLEKNDLEELASTIDSNDYIQIHLSENMNEVNTILSKYGQNGAFVLDEIGLLNKNTYLAHCTHLTEAEIDLISKKNAHVIHNPQSNLKLSSGIANVCKMIQKGVSVLLGTDGCASNNNLDILEELRTAALLQKLFNPSYMNAKLAVRIAQDFGGFFDVGLSEGKLADVVLFDLNAIEALPMYNPASYLSYAANSKSVDTVIIDGKIIYKNKEFTNVDVGEVKFNVAQIAKKIGSL</sequence>
<dbReference type="Gene3D" id="2.30.40.10">
    <property type="entry name" value="Urease, subunit C, domain 1"/>
    <property type="match status" value="1"/>
</dbReference>
<dbReference type="InterPro" id="IPR050287">
    <property type="entry name" value="MTA/SAH_deaminase"/>
</dbReference>
<dbReference type="GO" id="GO:0019239">
    <property type="term" value="F:deaminase activity"/>
    <property type="evidence" value="ECO:0007669"/>
    <property type="project" value="UniProtKB-ARBA"/>
</dbReference>
<gene>
    <name evidence="5" type="ORF">SAMN05660835_01651</name>
</gene>
<dbReference type="PANTHER" id="PTHR43794">
    <property type="entry name" value="AMINOHYDROLASE SSNA-RELATED"/>
    <property type="match status" value="1"/>
</dbReference>
<dbReference type="SUPFAM" id="SSF51556">
    <property type="entry name" value="Metallo-dependent hydrolases"/>
    <property type="match status" value="1"/>
</dbReference>
<reference evidence="6" key="1">
    <citation type="submission" date="2016-10" db="EMBL/GenBank/DDBJ databases">
        <authorList>
            <person name="Varghese N."/>
            <person name="Submissions S."/>
        </authorList>
    </citation>
    <scope>NUCLEOTIDE SEQUENCE [LARGE SCALE GENOMIC DNA]</scope>
    <source>
        <strain evidence="6">DSM 8415</strain>
    </source>
</reference>
<name>A0A1G6QTJ1_9BACT</name>
<proteinExistence type="predicted"/>
<dbReference type="PANTHER" id="PTHR43794:SF11">
    <property type="entry name" value="AMIDOHYDROLASE-RELATED DOMAIN-CONTAINING PROTEIN"/>
    <property type="match status" value="1"/>
</dbReference>
<accession>A0A1G6QTJ1</accession>
<keyword evidence="3" id="KW-0862">Zinc</keyword>
<protein>
    <submittedName>
        <fullName evidence="5">5-methylthioadenosine/S-adenosylhomocysteine deaminase</fullName>
    </submittedName>
</protein>
<dbReference type="Pfam" id="PF01979">
    <property type="entry name" value="Amidohydro_1"/>
    <property type="match status" value="1"/>
</dbReference>
<dbReference type="AlphaFoldDB" id="A0A1G6QTJ1"/>
<evidence type="ECO:0000313" key="6">
    <source>
        <dbReference type="Proteomes" id="UP000199411"/>
    </source>
</evidence>
<dbReference type="CDD" id="cd01298">
    <property type="entry name" value="ATZ_TRZ_like"/>
    <property type="match status" value="1"/>
</dbReference>
<dbReference type="RefSeq" id="WP_092129541.1">
    <property type="nucleotide sequence ID" value="NZ_FMYU01000013.1"/>
</dbReference>
<keyword evidence="1" id="KW-0479">Metal-binding</keyword>
<keyword evidence="6" id="KW-1185">Reference proteome</keyword>
<dbReference type="InterPro" id="IPR006680">
    <property type="entry name" value="Amidohydro-rel"/>
</dbReference>
<evidence type="ECO:0000313" key="5">
    <source>
        <dbReference type="EMBL" id="SDC95652.1"/>
    </source>
</evidence>
<evidence type="ECO:0000256" key="1">
    <source>
        <dbReference type="ARBA" id="ARBA00022723"/>
    </source>
</evidence>
<dbReference type="GO" id="GO:0046872">
    <property type="term" value="F:metal ion binding"/>
    <property type="evidence" value="ECO:0007669"/>
    <property type="project" value="UniProtKB-KW"/>
</dbReference>
<dbReference type="InterPro" id="IPR032466">
    <property type="entry name" value="Metal_Hydrolase"/>
</dbReference>
<organism evidence="5 6">
    <name type="scientific">Desulfurella multipotens</name>
    <dbReference type="NCBI Taxonomy" id="79269"/>
    <lineage>
        <taxon>Bacteria</taxon>
        <taxon>Pseudomonadati</taxon>
        <taxon>Campylobacterota</taxon>
        <taxon>Desulfurellia</taxon>
        <taxon>Desulfurellales</taxon>
        <taxon>Desulfurellaceae</taxon>
        <taxon>Desulfurella</taxon>
    </lineage>
</organism>
<dbReference type="InterPro" id="IPR011059">
    <property type="entry name" value="Metal-dep_hydrolase_composite"/>
</dbReference>
<dbReference type="GO" id="GO:0016814">
    <property type="term" value="F:hydrolase activity, acting on carbon-nitrogen (but not peptide) bonds, in cyclic amidines"/>
    <property type="evidence" value="ECO:0007669"/>
    <property type="project" value="UniProtKB-ARBA"/>
</dbReference>
<feature type="domain" description="Amidohydrolase-related" evidence="4">
    <location>
        <begin position="50"/>
        <end position="388"/>
    </location>
</feature>